<evidence type="ECO:0000256" key="1">
    <source>
        <dbReference type="ARBA" id="ARBA00023125"/>
    </source>
</evidence>
<dbReference type="InterPro" id="IPR047057">
    <property type="entry name" value="MerR_fam"/>
</dbReference>
<dbReference type="Pfam" id="PF13411">
    <property type="entry name" value="MerR_1"/>
    <property type="match status" value="1"/>
</dbReference>
<reference evidence="4 5" key="1">
    <citation type="submission" date="2021-01" db="EMBL/GenBank/DDBJ databases">
        <title>Genomics of switchgrass bacterial isolates.</title>
        <authorList>
            <person name="Shade A."/>
        </authorList>
    </citation>
    <scope>NUCLEOTIDE SEQUENCE [LARGE SCALE GENOMIC DNA]</scope>
    <source>
        <strain evidence="4 5">PvP111</strain>
    </source>
</reference>
<dbReference type="SMART" id="SM00422">
    <property type="entry name" value="HTH_MERR"/>
    <property type="match status" value="1"/>
</dbReference>
<dbReference type="Gene3D" id="3.30.720.110">
    <property type="match status" value="1"/>
</dbReference>
<dbReference type="PROSITE" id="PS00552">
    <property type="entry name" value="HTH_MERR_1"/>
    <property type="match status" value="1"/>
</dbReference>
<dbReference type="PANTHER" id="PTHR30204:SF90">
    <property type="entry name" value="HTH-TYPE TRANSCRIPTIONAL ACTIVATOR MTA"/>
    <property type="match status" value="1"/>
</dbReference>
<sequence length="268" mass="29696">MSEKALRKQAGEVWRVGALAQRTGLSVRALHHYDQIGLLTPSQRSASGHRLYSAADAERLYRIRVLRRLGFPLDRIADLLSQSQWQLEEAVANHLVDARRTASVATRLVARLSDIATALEEVEGLSTEQLFSTIEEMNMLDSPIRETTSMLVYDDLAAAHDHLVHVLGLSAGPVHVDDDGAVVHAEVRAGHHVIWLHPCGEGYQPPARLGAATGMTVIVVDDVDEHYRRCTAAGAEVIEEPIDQPYGVREWGARDPEGQQWFFHSPPR</sequence>
<dbReference type="Gene3D" id="3.30.720.120">
    <property type="match status" value="1"/>
</dbReference>
<dbReference type="SUPFAM" id="SSF46955">
    <property type="entry name" value="Putative DNA-binding domain"/>
    <property type="match status" value="1"/>
</dbReference>
<dbReference type="InterPro" id="IPR037523">
    <property type="entry name" value="VOC_core"/>
</dbReference>
<evidence type="ECO:0000313" key="5">
    <source>
        <dbReference type="Proteomes" id="UP000703038"/>
    </source>
</evidence>
<proteinExistence type="predicted"/>
<dbReference type="PROSITE" id="PS51819">
    <property type="entry name" value="VOC"/>
    <property type="match status" value="1"/>
</dbReference>
<dbReference type="PANTHER" id="PTHR30204">
    <property type="entry name" value="REDOX-CYCLING DRUG-SENSING TRANSCRIPTIONAL ACTIVATOR SOXR"/>
    <property type="match status" value="1"/>
</dbReference>
<dbReference type="Gene3D" id="1.10.1660.10">
    <property type="match status" value="1"/>
</dbReference>
<organism evidence="4 5">
    <name type="scientific">Rhodococcoides corynebacterioides</name>
    <dbReference type="NCBI Taxonomy" id="53972"/>
    <lineage>
        <taxon>Bacteria</taxon>
        <taxon>Bacillati</taxon>
        <taxon>Actinomycetota</taxon>
        <taxon>Actinomycetes</taxon>
        <taxon>Mycobacteriales</taxon>
        <taxon>Nocardiaceae</taxon>
        <taxon>Rhodococcoides</taxon>
    </lineage>
</organism>
<keyword evidence="5" id="KW-1185">Reference proteome</keyword>
<protein>
    <submittedName>
        <fullName evidence="4">DNA-binding transcriptional MerR regulator</fullName>
    </submittedName>
</protein>
<dbReference type="EMBL" id="JAFBBK010000001">
    <property type="protein sequence ID" value="MBM7415509.1"/>
    <property type="molecule type" value="Genomic_DNA"/>
</dbReference>
<dbReference type="SUPFAM" id="SSF54593">
    <property type="entry name" value="Glyoxalase/Bleomycin resistance protein/Dihydroxybiphenyl dioxygenase"/>
    <property type="match status" value="1"/>
</dbReference>
<feature type="domain" description="HTH merR-type" evidence="2">
    <location>
        <begin position="13"/>
        <end position="82"/>
    </location>
</feature>
<comment type="caution">
    <text evidence="4">The sequence shown here is derived from an EMBL/GenBank/DDBJ whole genome shotgun (WGS) entry which is preliminary data.</text>
</comment>
<accession>A0ABS2KU96</accession>
<name>A0ABS2KU96_9NOCA</name>
<keyword evidence="1 4" id="KW-0238">DNA-binding</keyword>
<dbReference type="Proteomes" id="UP000703038">
    <property type="component" value="Unassembled WGS sequence"/>
</dbReference>
<dbReference type="InterPro" id="IPR000551">
    <property type="entry name" value="MerR-type_HTH_dom"/>
</dbReference>
<dbReference type="InterPro" id="IPR004360">
    <property type="entry name" value="Glyas_Fos-R_dOase_dom"/>
</dbReference>
<dbReference type="Pfam" id="PF00903">
    <property type="entry name" value="Glyoxalase"/>
    <property type="match status" value="1"/>
</dbReference>
<dbReference type="RefSeq" id="WP_204868548.1">
    <property type="nucleotide sequence ID" value="NZ_JAFBBK010000001.1"/>
</dbReference>
<evidence type="ECO:0000313" key="4">
    <source>
        <dbReference type="EMBL" id="MBM7415509.1"/>
    </source>
</evidence>
<dbReference type="PROSITE" id="PS50937">
    <property type="entry name" value="HTH_MERR_2"/>
    <property type="match status" value="1"/>
</dbReference>
<dbReference type="InterPro" id="IPR009061">
    <property type="entry name" value="DNA-bd_dom_put_sf"/>
</dbReference>
<dbReference type="InterPro" id="IPR029068">
    <property type="entry name" value="Glyas_Bleomycin-R_OHBP_Dase"/>
</dbReference>
<dbReference type="GO" id="GO:0003677">
    <property type="term" value="F:DNA binding"/>
    <property type="evidence" value="ECO:0007669"/>
    <property type="project" value="UniProtKB-KW"/>
</dbReference>
<dbReference type="PRINTS" id="PR00040">
    <property type="entry name" value="HTHMERR"/>
</dbReference>
<dbReference type="CDD" id="cd01106">
    <property type="entry name" value="HTH_TipAL-Mta"/>
    <property type="match status" value="1"/>
</dbReference>
<gene>
    <name evidence="4" type="ORF">JOE42_002242</name>
</gene>
<evidence type="ECO:0000259" key="2">
    <source>
        <dbReference type="PROSITE" id="PS50937"/>
    </source>
</evidence>
<feature type="domain" description="VOC" evidence="3">
    <location>
        <begin position="143"/>
        <end position="266"/>
    </location>
</feature>
<evidence type="ECO:0000259" key="3">
    <source>
        <dbReference type="PROSITE" id="PS51819"/>
    </source>
</evidence>